<evidence type="ECO:0000259" key="7">
    <source>
        <dbReference type="Pfam" id="PF12894"/>
    </source>
</evidence>
<evidence type="ECO:0000256" key="4">
    <source>
        <dbReference type="ARBA" id="ARBA00022786"/>
    </source>
</evidence>
<dbReference type="GO" id="GO:0034399">
    <property type="term" value="C:nuclear periphery"/>
    <property type="evidence" value="ECO:0007669"/>
    <property type="project" value="TreeGrafter"/>
</dbReference>
<evidence type="ECO:0000313" key="10">
    <source>
        <dbReference type="Proteomes" id="UP000738325"/>
    </source>
</evidence>
<evidence type="ECO:0000256" key="6">
    <source>
        <dbReference type="SAM" id="MobiDB-lite"/>
    </source>
</evidence>
<dbReference type="InterPro" id="IPR015943">
    <property type="entry name" value="WD40/YVTN_repeat-like_dom_sf"/>
</dbReference>
<dbReference type="InterPro" id="IPR036322">
    <property type="entry name" value="WD40_repeat_dom_sf"/>
</dbReference>
<feature type="region of interest" description="Disordered" evidence="6">
    <location>
        <begin position="647"/>
        <end position="676"/>
    </location>
</feature>
<keyword evidence="2" id="KW-0132">Cell division</keyword>
<dbReference type="GO" id="GO:0070979">
    <property type="term" value="P:protein K11-linked ubiquitination"/>
    <property type="evidence" value="ECO:0007669"/>
    <property type="project" value="TreeGrafter"/>
</dbReference>
<feature type="compositionally biased region" description="Polar residues" evidence="6">
    <location>
        <begin position="730"/>
        <end position="740"/>
    </location>
</feature>
<keyword evidence="4" id="KW-0833">Ubl conjugation pathway</keyword>
<evidence type="ECO:0000256" key="1">
    <source>
        <dbReference type="ARBA" id="ARBA00016067"/>
    </source>
</evidence>
<feature type="domain" description="Anaphase-promoting complex subunit 4 long" evidence="8">
    <location>
        <begin position="352"/>
        <end position="548"/>
    </location>
</feature>
<dbReference type="Pfam" id="PF12896">
    <property type="entry name" value="ANAPC4"/>
    <property type="match status" value="1"/>
</dbReference>
<evidence type="ECO:0000313" key="9">
    <source>
        <dbReference type="EMBL" id="KAG0318484.1"/>
    </source>
</evidence>
<dbReference type="GO" id="GO:0051301">
    <property type="term" value="P:cell division"/>
    <property type="evidence" value="ECO:0007669"/>
    <property type="project" value="UniProtKB-KW"/>
</dbReference>
<comment type="caution">
    <text evidence="9">The sequence shown here is derived from an EMBL/GenBank/DDBJ whole genome shotgun (WGS) entry which is preliminary data.</text>
</comment>
<evidence type="ECO:0000256" key="3">
    <source>
        <dbReference type="ARBA" id="ARBA00022776"/>
    </source>
</evidence>
<keyword evidence="5" id="KW-0131">Cell cycle</keyword>
<dbReference type="Gene3D" id="2.130.10.10">
    <property type="entry name" value="YVTN repeat-like/Quinoprotein amine dehydrogenase"/>
    <property type="match status" value="1"/>
</dbReference>
<accession>A0A9P6US63</accession>
<feature type="region of interest" description="Disordered" evidence="6">
    <location>
        <begin position="705"/>
        <end position="740"/>
    </location>
</feature>
<evidence type="ECO:0000256" key="5">
    <source>
        <dbReference type="ARBA" id="ARBA00023306"/>
    </source>
</evidence>
<evidence type="ECO:0000259" key="8">
    <source>
        <dbReference type="Pfam" id="PF12896"/>
    </source>
</evidence>
<feature type="compositionally biased region" description="Polar residues" evidence="6">
    <location>
        <begin position="706"/>
        <end position="721"/>
    </location>
</feature>
<feature type="compositionally biased region" description="Polar residues" evidence="6">
    <location>
        <begin position="662"/>
        <end position="675"/>
    </location>
</feature>
<name>A0A9P6US63_9FUNG</name>
<dbReference type="InterPro" id="IPR024789">
    <property type="entry name" value="APC4"/>
</dbReference>
<organism evidence="9 10">
    <name type="scientific">Dissophora globulifera</name>
    <dbReference type="NCBI Taxonomy" id="979702"/>
    <lineage>
        <taxon>Eukaryota</taxon>
        <taxon>Fungi</taxon>
        <taxon>Fungi incertae sedis</taxon>
        <taxon>Mucoromycota</taxon>
        <taxon>Mortierellomycotina</taxon>
        <taxon>Mortierellomycetes</taxon>
        <taxon>Mortierellales</taxon>
        <taxon>Mortierellaceae</taxon>
        <taxon>Dissophora</taxon>
    </lineage>
</organism>
<proteinExistence type="predicted"/>
<protein>
    <recommendedName>
        <fullName evidence="1">Anaphase-promoting complex subunit 4</fullName>
    </recommendedName>
</protein>
<dbReference type="PANTHER" id="PTHR13260">
    <property type="entry name" value="ANAPHASE PROMOTING COMPLEX SUBUNIT 4 APC4"/>
    <property type="match status" value="1"/>
</dbReference>
<dbReference type="GO" id="GO:0005680">
    <property type="term" value="C:anaphase-promoting complex"/>
    <property type="evidence" value="ECO:0007669"/>
    <property type="project" value="InterPro"/>
</dbReference>
<dbReference type="PANTHER" id="PTHR13260:SF0">
    <property type="entry name" value="ANAPHASE-PROMOTING COMPLEX SUBUNIT 4"/>
    <property type="match status" value="1"/>
</dbReference>
<dbReference type="InterPro" id="IPR024790">
    <property type="entry name" value="APC4_long_dom"/>
</dbReference>
<dbReference type="OrthoDB" id="2110451at2759"/>
<dbReference type="AlphaFoldDB" id="A0A9P6US63"/>
<keyword evidence="3" id="KW-0498">Mitosis</keyword>
<reference evidence="9" key="1">
    <citation type="journal article" date="2020" name="Fungal Divers.">
        <title>Resolving the Mortierellaceae phylogeny through synthesis of multi-gene phylogenetics and phylogenomics.</title>
        <authorList>
            <person name="Vandepol N."/>
            <person name="Liber J."/>
            <person name="Desiro A."/>
            <person name="Na H."/>
            <person name="Kennedy M."/>
            <person name="Barry K."/>
            <person name="Grigoriev I.V."/>
            <person name="Miller A.N."/>
            <person name="O'Donnell K."/>
            <person name="Stajich J.E."/>
            <person name="Bonito G."/>
        </authorList>
    </citation>
    <scope>NUCLEOTIDE SEQUENCE</scope>
    <source>
        <strain evidence="9">REB-010B</strain>
    </source>
</reference>
<sequence length="1199" mass="131676">MSIPTLPAADLDTALALHDPHPSAPSFSPTFDLYTEKQFPAAHKLEAWCPTADLLALVNHQNNLELYRLSWKRHWSVAIRADAASFPNTAGQSTASVGVRGFPHLQRPGARPIVPTLTKADALSLAWRPDGKMIAVGLDSGQVNVYDYRDGSLAYTMALTDQTPSTKEPAAKSNGVYCLKWVEVFLGSPSKVAFFGAHQSKKSVFEALPLLPSIPLSSTQQQMMAARSMFNKPSAQSGGAGLGGTESGPMLEEDVIDMDEESSDIMNVLFAGDSCAEFKLRMFGGFETNAISLLDLMRSYGIKDFETLNVMKVDIRLDLSEFVVMALGSRSPLQPTATHVSKAPDQCLLQINISSDLLHTRPHEIRTLGLKIRPVNQLLQYLADGLVVMQAEYKKIRQMVDDCIDSIQNSLDNNGETTTPTYEFIQLLLTGRPSISIDQYLQQELRRHGLRRWDKSANAAYLNIQRIAFECLLPACERLLLHLSDILGCSRWQERYSQLQLEESQVYNCIKIVGDFMGSIERLFLDLKVEMKQFREFENWLGQVLEMLQPTIRGPDDPGDEDTPKRYPPIDILSVSEYLESGLSSRGLQGHFHEPRATPGHSGDTMDKESDPGLAVAEERQDAEPGHSSTPSYPVIYSFSNELKDFAREKESKSASSTESRQQPQTADTRKSGNNPFAGLAIAAALKGRGFGIIPSKKSGSPLLFSGTSTSPAAQPAQSGLNFGGASAGSLPTPTLQSQPNQPMLEKHLKLMTRHCQMIFKGPSHAVSKSMKVTHVLELSSVETPVPTTDHGSRVGSSKQPLTSRDDIISGRLKLATRYCYHDLVPWHYLALYLPSLDPTIEPTLSILRSRRKSPRVMHARDYASESNHDTRIKTADTTSGAKVVNGGLLSSGIGQKRSAPETETTAIRPLSKTRVKSLATPIGKMTLPETARAAASSDNTEEHTHIAGDLELDVVMFTLREYETADDEKSVEVVELKELRQGQSKRPCYDIRDITFLDDDTICVILNSPSPISTTQTTQATSLRQEQFLVSLHLQSPGRPYQQITPSDILTGSSTLFPTPLLDRIASLAMSPLYHSSPQMPPALFSVYTLPVSRSRRLAAFADASLQEFVAGVQTMDGDHQHRPHSIYLASPTYSTATPPSRSEENLSISADQGRELAGACRIASNEREKKRVVSVHGPSHEGAAILQGAGRITVFEL</sequence>
<dbReference type="InterPro" id="IPR024977">
    <property type="entry name" value="Apc4-like_WD40_dom"/>
</dbReference>
<feature type="domain" description="Anaphase-promoting complex subunit 4-like WD40" evidence="7">
    <location>
        <begin position="47"/>
        <end position="183"/>
    </location>
</feature>
<dbReference type="Pfam" id="PF12894">
    <property type="entry name" value="ANAPC4_WD40"/>
    <property type="match status" value="1"/>
</dbReference>
<dbReference type="Proteomes" id="UP000738325">
    <property type="component" value="Unassembled WGS sequence"/>
</dbReference>
<gene>
    <name evidence="9" type="primary">APC4</name>
    <name evidence="9" type="ORF">BGZ99_005645</name>
</gene>
<dbReference type="GO" id="GO:0031145">
    <property type="term" value="P:anaphase-promoting complex-dependent catabolic process"/>
    <property type="evidence" value="ECO:0007669"/>
    <property type="project" value="InterPro"/>
</dbReference>
<evidence type="ECO:0000256" key="2">
    <source>
        <dbReference type="ARBA" id="ARBA00022618"/>
    </source>
</evidence>
<feature type="compositionally biased region" description="Basic and acidic residues" evidence="6">
    <location>
        <begin position="604"/>
        <end position="625"/>
    </location>
</feature>
<dbReference type="EMBL" id="JAAAIP010000369">
    <property type="protein sequence ID" value="KAG0318484.1"/>
    <property type="molecule type" value="Genomic_DNA"/>
</dbReference>
<keyword evidence="10" id="KW-1185">Reference proteome</keyword>
<dbReference type="SUPFAM" id="SSF50978">
    <property type="entry name" value="WD40 repeat-like"/>
    <property type="match status" value="1"/>
</dbReference>
<feature type="region of interest" description="Disordered" evidence="6">
    <location>
        <begin position="584"/>
        <end position="635"/>
    </location>
</feature>